<keyword evidence="1" id="KW-0472">Membrane</keyword>
<accession>A0A1H7QUM0</accession>
<proteinExistence type="predicted"/>
<keyword evidence="1" id="KW-0812">Transmembrane</keyword>
<evidence type="ECO:0000313" key="2">
    <source>
        <dbReference type="EMBL" id="SEL51325.1"/>
    </source>
</evidence>
<name>A0A1H7QUM0_HALLR</name>
<keyword evidence="1" id="KW-1133">Transmembrane helix</keyword>
<sequence length="76" mass="7948">MGNEIGNVWKVVNQRFEHPLVSALIVGLFVGLGMMLVEDVVTTVVSAPDVLVVVPMILGGATVALVVSYSLLKAGL</sequence>
<gene>
    <name evidence="2" type="ORF">SAMN04488691_105153</name>
</gene>
<dbReference type="EMBL" id="FOAD01000005">
    <property type="protein sequence ID" value="SEL51325.1"/>
    <property type="molecule type" value="Genomic_DNA"/>
</dbReference>
<feature type="transmembrane region" description="Helical" evidence="1">
    <location>
        <begin position="20"/>
        <end position="38"/>
    </location>
</feature>
<evidence type="ECO:0000313" key="3">
    <source>
        <dbReference type="Proteomes" id="UP000183894"/>
    </source>
</evidence>
<dbReference type="AlphaFoldDB" id="A0A1H7QUM0"/>
<protein>
    <submittedName>
        <fullName evidence="2">Uncharacterized protein</fullName>
    </submittedName>
</protein>
<evidence type="ECO:0000256" key="1">
    <source>
        <dbReference type="SAM" id="Phobius"/>
    </source>
</evidence>
<organism evidence="2 3">
    <name type="scientific">Haloferax larsenii</name>
    <dbReference type="NCBI Taxonomy" id="302484"/>
    <lineage>
        <taxon>Archaea</taxon>
        <taxon>Methanobacteriati</taxon>
        <taxon>Methanobacteriota</taxon>
        <taxon>Stenosarchaea group</taxon>
        <taxon>Halobacteria</taxon>
        <taxon>Halobacteriales</taxon>
        <taxon>Haloferacaceae</taxon>
        <taxon>Haloferax</taxon>
    </lineage>
</organism>
<reference evidence="2 3" key="1">
    <citation type="submission" date="2016-10" db="EMBL/GenBank/DDBJ databases">
        <authorList>
            <person name="de Groot N.N."/>
        </authorList>
    </citation>
    <scope>NUCLEOTIDE SEQUENCE [LARGE SCALE GENOMIC DNA]</scope>
    <source>
        <strain evidence="2 3">CDM_5</strain>
    </source>
</reference>
<feature type="transmembrane region" description="Helical" evidence="1">
    <location>
        <begin position="50"/>
        <end position="72"/>
    </location>
</feature>
<dbReference type="Proteomes" id="UP000183894">
    <property type="component" value="Unassembled WGS sequence"/>
</dbReference>